<dbReference type="RefSeq" id="WP_267221571.1">
    <property type="nucleotide sequence ID" value="NZ_JAPCWC010000011.1"/>
</dbReference>
<evidence type="ECO:0000313" key="2">
    <source>
        <dbReference type="EMBL" id="MFC0685551.1"/>
    </source>
</evidence>
<dbReference type="Gene3D" id="1.10.10.60">
    <property type="entry name" value="Homeodomain-like"/>
    <property type="match status" value="1"/>
</dbReference>
<feature type="domain" description="HTH araC/xylS-type" evidence="1">
    <location>
        <begin position="163"/>
        <end position="263"/>
    </location>
</feature>
<protein>
    <submittedName>
        <fullName evidence="2">Helix-turn-helix domain-containing protein</fullName>
    </submittedName>
</protein>
<dbReference type="Pfam" id="PF12833">
    <property type="entry name" value="HTH_18"/>
    <property type="match status" value="1"/>
</dbReference>
<organism evidence="2 3">
    <name type="scientific">Novosphingobium clariflavum</name>
    <dbReference type="NCBI Taxonomy" id="2029884"/>
    <lineage>
        <taxon>Bacteria</taxon>
        <taxon>Pseudomonadati</taxon>
        <taxon>Pseudomonadota</taxon>
        <taxon>Alphaproteobacteria</taxon>
        <taxon>Sphingomonadales</taxon>
        <taxon>Sphingomonadaceae</taxon>
        <taxon>Novosphingobium</taxon>
    </lineage>
</organism>
<sequence length="290" mass="32366">MTARRVIIQYCPVPPGLERYVTALFYCDVDLGADERLHDVLCPDWATFRFHYGAPVRATTRSGSRIDGSCFTVSGPRTQEVRFSMGAARQWGFRVSPLGWAALVDAPAYLYADRLIDGDHDPVFARFMPLHDLLADPGVSPGAHLDCLIAFLAGLDLRDVPHEALIAAIGEAVLDPELRTAVDLAAAVGAHPRMVERVCRAAFGFSPKLLLRRQRFLRSVEQFTEAPALKWIGAMDEAYHDQAQFVRDFKAFMGMTPREYAALDKPLTETLMRERVRLGRTGMGRRFRAG</sequence>
<accession>A0ABV6S8H7</accession>
<reference evidence="2 3" key="1">
    <citation type="submission" date="2024-09" db="EMBL/GenBank/DDBJ databases">
        <authorList>
            <person name="Sun Q."/>
            <person name="Mori K."/>
        </authorList>
    </citation>
    <scope>NUCLEOTIDE SEQUENCE [LARGE SCALE GENOMIC DNA]</scope>
    <source>
        <strain evidence="2 3">CICC 11035S</strain>
    </source>
</reference>
<evidence type="ECO:0000313" key="3">
    <source>
        <dbReference type="Proteomes" id="UP001589858"/>
    </source>
</evidence>
<dbReference type="PROSITE" id="PS01124">
    <property type="entry name" value="HTH_ARAC_FAMILY_2"/>
    <property type="match status" value="1"/>
</dbReference>
<comment type="caution">
    <text evidence="2">The sequence shown here is derived from an EMBL/GenBank/DDBJ whole genome shotgun (WGS) entry which is preliminary data.</text>
</comment>
<dbReference type="InterPro" id="IPR018060">
    <property type="entry name" value="HTH_AraC"/>
</dbReference>
<name>A0ABV6S8H7_9SPHN</name>
<gene>
    <name evidence="2" type="ORF">ACFFF8_13175</name>
</gene>
<evidence type="ECO:0000259" key="1">
    <source>
        <dbReference type="PROSITE" id="PS01124"/>
    </source>
</evidence>
<dbReference type="Proteomes" id="UP001589858">
    <property type="component" value="Unassembled WGS sequence"/>
</dbReference>
<dbReference type="SMART" id="SM00342">
    <property type="entry name" value="HTH_ARAC"/>
    <property type="match status" value="1"/>
</dbReference>
<dbReference type="EMBL" id="JBHLTM010000053">
    <property type="protein sequence ID" value="MFC0685551.1"/>
    <property type="molecule type" value="Genomic_DNA"/>
</dbReference>
<proteinExistence type="predicted"/>
<keyword evidence="3" id="KW-1185">Reference proteome</keyword>